<dbReference type="Pfam" id="PF02371">
    <property type="entry name" value="Transposase_20"/>
    <property type="match status" value="1"/>
</dbReference>
<keyword evidence="1" id="KW-0175">Coiled coil</keyword>
<dbReference type="PANTHER" id="PTHR33055">
    <property type="entry name" value="TRANSPOSASE FOR INSERTION SEQUENCE ELEMENT IS1111A"/>
    <property type="match status" value="1"/>
</dbReference>
<sequence length="227" mass="24278">MGSVPGFPGTVAAARAHSPTEMRRLLVRDGAVRVSLVRLARLKAAADESIGPPAVSAGQVRSLLEMLDTLAALVERIAGLKAEIMRLLAQLPEAEYLMSLKGIGAMTAAVILAETGGLGQYSCAAAVQKLAGLNLYQNSSGQYQSGRRISKRGRPQLRRALYMVAVQHARRGWPLEPYYAALVARGKPKPVALTAVCCRLVRLLYALVRDGRCYSECPPDAGRPQAA</sequence>
<organism evidence="3">
    <name type="scientific">candidate division WOR-3 bacterium</name>
    <dbReference type="NCBI Taxonomy" id="2052148"/>
    <lineage>
        <taxon>Bacteria</taxon>
        <taxon>Bacteria division WOR-3</taxon>
    </lineage>
</organism>
<dbReference type="EMBL" id="DSBX01000134">
    <property type="protein sequence ID" value="HDQ99337.1"/>
    <property type="molecule type" value="Genomic_DNA"/>
</dbReference>
<evidence type="ECO:0000256" key="1">
    <source>
        <dbReference type="SAM" id="Coils"/>
    </source>
</evidence>
<dbReference type="InterPro" id="IPR003346">
    <property type="entry name" value="Transposase_20"/>
</dbReference>
<feature type="domain" description="Transposase IS116/IS110/IS902 C-terminal" evidence="2">
    <location>
        <begin position="95"/>
        <end position="179"/>
    </location>
</feature>
<proteinExistence type="predicted"/>
<dbReference type="GO" id="GO:0006313">
    <property type="term" value="P:DNA transposition"/>
    <property type="evidence" value="ECO:0007669"/>
    <property type="project" value="InterPro"/>
</dbReference>
<name>A0A7V0XER2_UNCW3</name>
<dbReference type="PANTHER" id="PTHR33055:SF3">
    <property type="entry name" value="PUTATIVE TRANSPOSASE FOR IS117-RELATED"/>
    <property type="match status" value="1"/>
</dbReference>
<dbReference type="GO" id="GO:0003677">
    <property type="term" value="F:DNA binding"/>
    <property type="evidence" value="ECO:0007669"/>
    <property type="project" value="InterPro"/>
</dbReference>
<feature type="coiled-coil region" evidence="1">
    <location>
        <begin position="63"/>
        <end position="90"/>
    </location>
</feature>
<dbReference type="AlphaFoldDB" id="A0A7V0XER2"/>
<dbReference type="InterPro" id="IPR047650">
    <property type="entry name" value="Transpos_IS110"/>
</dbReference>
<evidence type="ECO:0000313" key="3">
    <source>
        <dbReference type="EMBL" id="HDQ99337.1"/>
    </source>
</evidence>
<comment type="caution">
    <text evidence="3">The sequence shown here is derived from an EMBL/GenBank/DDBJ whole genome shotgun (WGS) entry which is preliminary data.</text>
</comment>
<dbReference type="Proteomes" id="UP000885672">
    <property type="component" value="Unassembled WGS sequence"/>
</dbReference>
<reference evidence="3" key="1">
    <citation type="journal article" date="2020" name="mSystems">
        <title>Genome- and Community-Level Interaction Insights into Carbon Utilization and Element Cycling Functions of Hydrothermarchaeota in Hydrothermal Sediment.</title>
        <authorList>
            <person name="Zhou Z."/>
            <person name="Liu Y."/>
            <person name="Xu W."/>
            <person name="Pan J."/>
            <person name="Luo Z.H."/>
            <person name="Li M."/>
        </authorList>
    </citation>
    <scope>NUCLEOTIDE SEQUENCE [LARGE SCALE GENOMIC DNA]</scope>
    <source>
        <strain evidence="3">SpSt-1182</strain>
    </source>
</reference>
<protein>
    <submittedName>
        <fullName evidence="3">IS110 family transposase</fullName>
    </submittedName>
</protein>
<evidence type="ECO:0000259" key="2">
    <source>
        <dbReference type="Pfam" id="PF02371"/>
    </source>
</evidence>
<dbReference type="GO" id="GO:0004803">
    <property type="term" value="F:transposase activity"/>
    <property type="evidence" value="ECO:0007669"/>
    <property type="project" value="InterPro"/>
</dbReference>
<accession>A0A7V0XER2</accession>
<gene>
    <name evidence="3" type="ORF">ENN51_03510</name>
</gene>